<protein>
    <recommendedName>
        <fullName evidence="3">Teneurin-like YD-shell domain-containing protein</fullName>
    </recommendedName>
</protein>
<dbReference type="NCBIfam" id="TIGR03696">
    <property type="entry name" value="Rhs_assc_core"/>
    <property type="match status" value="1"/>
</dbReference>
<feature type="signal peptide" evidence="2">
    <location>
        <begin position="1"/>
        <end position="39"/>
    </location>
</feature>
<reference evidence="4 5" key="2">
    <citation type="submission" date="2019-08" db="EMBL/GenBank/DDBJ databases">
        <title>Jejuicoccus antrihumi gen. nov., sp. nov., a new member of the family Dermacoccaceae isolated from a cave.</title>
        <authorList>
            <person name="Schumann P."/>
            <person name="Kim I.S."/>
        </authorList>
    </citation>
    <scope>NUCLEOTIDE SEQUENCE [LARGE SCALE GENOMIC DNA]</scope>
    <source>
        <strain evidence="4 5">C5-26</strain>
    </source>
</reference>
<dbReference type="PANTHER" id="PTHR32305:SF15">
    <property type="entry name" value="PROTEIN RHSA-RELATED"/>
    <property type="match status" value="1"/>
</dbReference>
<dbReference type="OrthoDB" id="166951at2"/>
<evidence type="ECO:0000256" key="1">
    <source>
        <dbReference type="ARBA" id="ARBA00022737"/>
    </source>
</evidence>
<dbReference type="Pfam" id="PF05593">
    <property type="entry name" value="RHS_repeat"/>
    <property type="match status" value="2"/>
</dbReference>
<keyword evidence="5" id="KW-1185">Reference proteome</keyword>
<evidence type="ECO:0000313" key="4">
    <source>
        <dbReference type="EMBL" id="TWP39063.1"/>
    </source>
</evidence>
<dbReference type="Gene3D" id="2.180.10.10">
    <property type="entry name" value="RHS repeat-associated core"/>
    <property type="match status" value="2"/>
</dbReference>
<proteinExistence type="predicted"/>
<organism evidence="4 5">
    <name type="scientific">Leekyejoonella antrihumi</name>
    <dbReference type="NCBI Taxonomy" id="1660198"/>
    <lineage>
        <taxon>Bacteria</taxon>
        <taxon>Bacillati</taxon>
        <taxon>Actinomycetota</taxon>
        <taxon>Actinomycetes</taxon>
        <taxon>Micrococcales</taxon>
        <taxon>Dermacoccaceae</taxon>
        <taxon>Leekyejoonella</taxon>
    </lineage>
</organism>
<dbReference type="InterPro" id="IPR050708">
    <property type="entry name" value="T6SS_VgrG/RHS"/>
</dbReference>
<accession>A0A563EA26</accession>
<feature type="domain" description="Teneurin-like YD-shell" evidence="3">
    <location>
        <begin position="725"/>
        <end position="1005"/>
    </location>
</feature>
<dbReference type="EMBL" id="VCQV01000001">
    <property type="protein sequence ID" value="TWP39063.1"/>
    <property type="molecule type" value="Genomic_DNA"/>
</dbReference>
<comment type="caution">
    <text evidence="4">The sequence shown here is derived from an EMBL/GenBank/DDBJ whole genome shotgun (WGS) entry which is preliminary data.</text>
</comment>
<feature type="chain" id="PRO_5021890578" description="Teneurin-like YD-shell domain-containing protein" evidence="2">
    <location>
        <begin position="40"/>
        <end position="1077"/>
    </location>
</feature>
<dbReference type="Proteomes" id="UP000320244">
    <property type="component" value="Unassembled WGS sequence"/>
</dbReference>
<keyword evidence="2" id="KW-0732">Signal</keyword>
<dbReference type="InterPro" id="IPR031325">
    <property type="entry name" value="RHS_repeat"/>
</dbReference>
<dbReference type="RefSeq" id="WP_146314844.1">
    <property type="nucleotide sequence ID" value="NZ_VCQV01000001.1"/>
</dbReference>
<dbReference type="InterPro" id="IPR056823">
    <property type="entry name" value="TEN-like_YD-shell"/>
</dbReference>
<name>A0A563EA26_9MICO</name>
<keyword evidence="1" id="KW-0677">Repeat</keyword>
<evidence type="ECO:0000256" key="2">
    <source>
        <dbReference type="SAM" id="SignalP"/>
    </source>
</evidence>
<sequence length="1077" mass="109836">MSGSVSVVSRRHGRLACLAVATVAAMVAAVGIGSPPAAAATSNPAPVAGARKHATRLSFPISGTTGLSVDVGSKNMLITDQLLTLPGIRSNPAITLWYNSSTQGSSVPSAVTGGTGSGWGITGFDERVVTNPDGSVTFYGPGGLAGVFTSNGAGGFTAPPQFQADLTGSASAGYTLIDHASQETLSFNASGRLTSDADRDGNATTYAYTAGGYPASITTSRWGGTGATVAVTESGSRITTLTETNGSLSRQVSLGYSAKGHLASVTDTMGGVTHFASGPGTDTGQVLSVTSPQGKATTLGLDSIGRINSVAQANPDGAGTSTTRLYYQSTTQTLVADPTTNQSQPVASVPHTSYTLTADDRVSSATDPDGHHRAATYNAVDNVLSVTPAAGGTTSLGYTNAGESLNQIASPQGATDSVQYSACGQGNGPGCAYLPSSSTDDSGNALAYTYDGNGNQLGTQQGATGPSATVTYHSNGTPATSASPGAPAGVVTSYGYDGTGDLTSITPPAGTSLGNRAYTWDGFGRLSTATDGAGDTISYTYDDLDRITRVHYSDGTPDVAYTYDASGRITKRVDGSGTTTYTYDDLGNLLSTTNSANRLTSSYTYDLAGAQATATDGAGTVTYGYDAAHQLTSMTYPQSGTTLTTVFANDANGRRTDVWLQSNTSHTAWSAHEHYTYDATGRITGVTGQNGPAASPTTVLNETVCYAANSTAPSCSTAPANDRSNIQWVSNAVSGETSSYHYDTSGRLTGDTITGGTDPRTYTYGYDQAGNRTSSTVTGSSPSSQALTFNAGNQITSSGYGYDGAGDQTSNPTRTAAFNAAGQKTSTTTSKGTSTYAYAGTNQNELLSQTVPGASTYTYAYGRPSATGVPQIDTVKVGTGTGYVFHDPSGLPIMLQTNSSVTCLYMLDPMSNPVLLSTSFHTTSLAIRYDPYGGATRTDGGGANGASTENPYLFGLGLQDRSTGELKFGQRWYNPLTGTWTQQDTLNAPLDPANANRYEYAADNPLNILDSTGLFNWGAVLGGAAVVIGADVIETAAIGISLAVAPEAVPVELGALQPVVNSANAFGVGLIGYGASS</sequence>
<gene>
    <name evidence="4" type="ORF">FGL98_01365</name>
</gene>
<dbReference type="InterPro" id="IPR006530">
    <property type="entry name" value="YD"/>
</dbReference>
<feature type="domain" description="Teneurin-like YD-shell" evidence="3">
    <location>
        <begin position="187"/>
        <end position="556"/>
    </location>
</feature>
<dbReference type="InterPro" id="IPR022385">
    <property type="entry name" value="Rhs_assc_core"/>
</dbReference>
<dbReference type="Pfam" id="PF25023">
    <property type="entry name" value="TEN_YD-shell"/>
    <property type="match status" value="2"/>
</dbReference>
<reference evidence="4 5" key="1">
    <citation type="submission" date="2019-05" db="EMBL/GenBank/DDBJ databases">
        <authorList>
            <person name="Lee S.D."/>
        </authorList>
    </citation>
    <scope>NUCLEOTIDE SEQUENCE [LARGE SCALE GENOMIC DNA]</scope>
    <source>
        <strain evidence="4 5">C5-26</strain>
    </source>
</reference>
<evidence type="ECO:0000313" key="5">
    <source>
        <dbReference type="Proteomes" id="UP000320244"/>
    </source>
</evidence>
<dbReference type="AlphaFoldDB" id="A0A563EA26"/>
<evidence type="ECO:0000259" key="3">
    <source>
        <dbReference type="Pfam" id="PF25023"/>
    </source>
</evidence>
<dbReference type="PANTHER" id="PTHR32305">
    <property type="match status" value="1"/>
</dbReference>
<dbReference type="NCBIfam" id="TIGR01643">
    <property type="entry name" value="YD_repeat_2x"/>
    <property type="match status" value="5"/>
</dbReference>